<evidence type="ECO:0000256" key="3">
    <source>
        <dbReference type="ARBA" id="ARBA00022989"/>
    </source>
</evidence>
<evidence type="ECO:0000256" key="2">
    <source>
        <dbReference type="ARBA" id="ARBA00022692"/>
    </source>
</evidence>
<evidence type="ECO:0000259" key="7">
    <source>
        <dbReference type="Pfam" id="PF13515"/>
    </source>
</evidence>
<evidence type="ECO:0000256" key="6">
    <source>
        <dbReference type="SAM" id="Phobius"/>
    </source>
</evidence>
<evidence type="ECO:0000313" key="9">
    <source>
        <dbReference type="Proteomes" id="UP000536685"/>
    </source>
</evidence>
<gene>
    <name evidence="8" type="ORF">HD599_002116</name>
</gene>
<name>A0A841AQC6_9MICO</name>
<protein>
    <recommendedName>
        <fullName evidence="7">Integral membrane bound transporter domain-containing protein</fullName>
    </recommendedName>
</protein>
<organism evidence="8 9">
    <name type="scientific">Conyzicola lurida</name>
    <dbReference type="NCBI Taxonomy" id="1172621"/>
    <lineage>
        <taxon>Bacteria</taxon>
        <taxon>Bacillati</taxon>
        <taxon>Actinomycetota</taxon>
        <taxon>Actinomycetes</taxon>
        <taxon>Micrococcales</taxon>
        <taxon>Microbacteriaceae</taxon>
        <taxon>Conyzicola</taxon>
    </lineage>
</organism>
<keyword evidence="9" id="KW-1185">Reference proteome</keyword>
<feature type="transmembrane region" description="Helical" evidence="6">
    <location>
        <begin position="143"/>
        <end position="163"/>
    </location>
</feature>
<accession>A0A841AQC6</accession>
<dbReference type="Pfam" id="PF13515">
    <property type="entry name" value="FUSC_2"/>
    <property type="match status" value="1"/>
</dbReference>
<keyword evidence="4 6" id="KW-0472">Membrane</keyword>
<feature type="transmembrane region" description="Helical" evidence="6">
    <location>
        <begin position="97"/>
        <end position="114"/>
    </location>
</feature>
<dbReference type="AlphaFoldDB" id="A0A841AQC6"/>
<evidence type="ECO:0000313" key="8">
    <source>
        <dbReference type="EMBL" id="MBB5843793.1"/>
    </source>
</evidence>
<dbReference type="Proteomes" id="UP000536685">
    <property type="component" value="Unassembled WGS sequence"/>
</dbReference>
<keyword evidence="3 6" id="KW-1133">Transmembrane helix</keyword>
<evidence type="ECO:0000256" key="1">
    <source>
        <dbReference type="ARBA" id="ARBA00004141"/>
    </source>
</evidence>
<evidence type="ECO:0000256" key="5">
    <source>
        <dbReference type="SAM" id="MobiDB-lite"/>
    </source>
</evidence>
<proteinExistence type="predicted"/>
<feature type="domain" description="Integral membrane bound transporter" evidence="7">
    <location>
        <begin position="33"/>
        <end position="158"/>
    </location>
</feature>
<evidence type="ECO:0000256" key="4">
    <source>
        <dbReference type="ARBA" id="ARBA00023136"/>
    </source>
</evidence>
<feature type="transmembrane region" description="Helical" evidence="6">
    <location>
        <begin position="72"/>
        <end position="91"/>
    </location>
</feature>
<reference evidence="8 9" key="1">
    <citation type="submission" date="2020-08" db="EMBL/GenBank/DDBJ databases">
        <title>Sequencing the genomes of 1000 actinobacteria strains.</title>
        <authorList>
            <person name="Klenk H.-P."/>
        </authorList>
    </citation>
    <scope>NUCLEOTIDE SEQUENCE [LARGE SCALE GENOMIC DNA]</scope>
    <source>
        <strain evidence="8 9">DSM 105784</strain>
    </source>
</reference>
<dbReference type="EMBL" id="JACHMJ010000001">
    <property type="protein sequence ID" value="MBB5843793.1"/>
    <property type="molecule type" value="Genomic_DNA"/>
</dbReference>
<comment type="caution">
    <text evidence="8">The sequence shown here is derived from an EMBL/GenBank/DDBJ whole genome shotgun (WGS) entry which is preliminary data.</text>
</comment>
<dbReference type="GO" id="GO:0005886">
    <property type="term" value="C:plasma membrane"/>
    <property type="evidence" value="ECO:0007669"/>
    <property type="project" value="UniProtKB-SubCell"/>
</dbReference>
<dbReference type="RefSeq" id="WP_184237146.1">
    <property type="nucleotide sequence ID" value="NZ_JACHMJ010000001.1"/>
</dbReference>
<feature type="transmembrane region" description="Helical" evidence="6">
    <location>
        <begin position="21"/>
        <end position="42"/>
    </location>
</feature>
<comment type="subcellular location">
    <subcellularLocation>
        <location evidence="1">Membrane</location>
        <topology evidence="1">Multi-pass membrane protein</topology>
    </subcellularLocation>
</comment>
<keyword evidence="2 6" id="KW-0812">Transmembrane</keyword>
<dbReference type="InterPro" id="IPR049453">
    <property type="entry name" value="Memb_transporter_dom"/>
</dbReference>
<feature type="region of interest" description="Disordered" evidence="5">
    <location>
        <begin position="357"/>
        <end position="380"/>
    </location>
</feature>
<sequence>MPSPVRLARLPWKAWITDARLLLAGKTALAVGIAWLIAPLVPGVADDYPYYAPLGALISMSPTLMSSVKMGLQTLASLAIGIVLAGAVIVLASPNVLTISLVVGIGALVAGSRWLKDGGEYVPVAALFVLIIGGPDADAYSLGYIVQMSVGIAVGLVVNLAVFPPLRVSAAMLRIGEFRGMLATHLDEMAHALAEEWPPQHEEWATRSEALRSTADDVRSALGEADESRKGNPRARLHRRDLTHDYSDLFDLETITFHVRDLTDLIAASIWQRSFAAELPEALRAPLGELLEALGAVLVARNTGGDAAEAMAAAEAALQSVLDCMDEQRDVAPSSLSTTAAVAMTARRMLAIMAERPNGSSALPPAGARPRRSVAPQSWS</sequence>
<feature type="transmembrane region" description="Helical" evidence="6">
    <location>
        <begin position="121"/>
        <end position="137"/>
    </location>
</feature>